<proteinExistence type="predicted"/>
<dbReference type="Proteomes" id="UP000002051">
    <property type="component" value="Unassembled WGS sequence"/>
</dbReference>
<evidence type="ECO:0000313" key="2">
    <source>
        <dbReference type="EMBL" id="KEH16655.1"/>
    </source>
</evidence>
<sequence>MHVVPIRASSPQLIEHKRVHKASSPQLIEHKKAHKVSGPQLIEHKRAPRASSPQLNMNDYTFQSIKPSTLMIMHGLSNQQL</sequence>
<protein>
    <submittedName>
        <fullName evidence="2 3">Uncharacterized protein</fullName>
    </submittedName>
</protein>
<dbReference type="HOGENOM" id="CLU_2577548_0_0_1"/>
<organism evidence="2 4">
    <name type="scientific">Medicago truncatula</name>
    <name type="common">Barrel medic</name>
    <name type="synonym">Medicago tribuloides</name>
    <dbReference type="NCBI Taxonomy" id="3880"/>
    <lineage>
        <taxon>Eukaryota</taxon>
        <taxon>Viridiplantae</taxon>
        <taxon>Streptophyta</taxon>
        <taxon>Embryophyta</taxon>
        <taxon>Tracheophyta</taxon>
        <taxon>Spermatophyta</taxon>
        <taxon>Magnoliopsida</taxon>
        <taxon>eudicotyledons</taxon>
        <taxon>Gunneridae</taxon>
        <taxon>Pentapetalae</taxon>
        <taxon>rosids</taxon>
        <taxon>fabids</taxon>
        <taxon>Fabales</taxon>
        <taxon>Fabaceae</taxon>
        <taxon>Papilionoideae</taxon>
        <taxon>50 kb inversion clade</taxon>
        <taxon>NPAAA clade</taxon>
        <taxon>Hologalegina</taxon>
        <taxon>IRL clade</taxon>
        <taxon>Trifolieae</taxon>
        <taxon>Medicago</taxon>
    </lineage>
</organism>
<dbReference type="EMBL" id="KL402848">
    <property type="protein sequence ID" value="KEH16655.1"/>
    <property type="molecule type" value="Genomic_DNA"/>
</dbReference>
<evidence type="ECO:0000256" key="1">
    <source>
        <dbReference type="SAM" id="MobiDB-lite"/>
    </source>
</evidence>
<gene>
    <name evidence="2" type="ORF">MTR_0123s0030</name>
</gene>
<feature type="region of interest" description="Disordered" evidence="1">
    <location>
        <begin position="35"/>
        <end position="56"/>
    </location>
</feature>
<evidence type="ECO:0000313" key="4">
    <source>
        <dbReference type="Proteomes" id="UP000002051"/>
    </source>
</evidence>
<name>A0A072TSX2_MEDTR</name>
<reference evidence="2 4" key="1">
    <citation type="journal article" date="2011" name="Nature">
        <title>The Medicago genome provides insight into the evolution of rhizobial symbioses.</title>
        <authorList>
            <person name="Young N.D."/>
            <person name="Debelle F."/>
            <person name="Oldroyd G.E."/>
            <person name="Geurts R."/>
            <person name="Cannon S.B."/>
            <person name="Udvardi M.K."/>
            <person name="Benedito V.A."/>
            <person name="Mayer K.F."/>
            <person name="Gouzy J."/>
            <person name="Schoof H."/>
            <person name="Van de Peer Y."/>
            <person name="Proost S."/>
            <person name="Cook D.R."/>
            <person name="Meyers B.C."/>
            <person name="Spannagl M."/>
            <person name="Cheung F."/>
            <person name="De Mita S."/>
            <person name="Krishnakumar V."/>
            <person name="Gundlach H."/>
            <person name="Zhou S."/>
            <person name="Mudge J."/>
            <person name="Bharti A.K."/>
            <person name="Murray J.D."/>
            <person name="Naoumkina M.A."/>
            <person name="Rosen B."/>
            <person name="Silverstein K.A."/>
            <person name="Tang H."/>
            <person name="Rombauts S."/>
            <person name="Zhao P.X."/>
            <person name="Zhou P."/>
            <person name="Barbe V."/>
            <person name="Bardou P."/>
            <person name="Bechner M."/>
            <person name="Bellec A."/>
            <person name="Berger A."/>
            <person name="Berges H."/>
            <person name="Bidwell S."/>
            <person name="Bisseling T."/>
            <person name="Choisne N."/>
            <person name="Couloux A."/>
            <person name="Denny R."/>
            <person name="Deshpande S."/>
            <person name="Dai X."/>
            <person name="Doyle J.J."/>
            <person name="Dudez A.M."/>
            <person name="Farmer A.D."/>
            <person name="Fouteau S."/>
            <person name="Franken C."/>
            <person name="Gibelin C."/>
            <person name="Gish J."/>
            <person name="Goldstein S."/>
            <person name="Gonzalez A.J."/>
            <person name="Green P.J."/>
            <person name="Hallab A."/>
            <person name="Hartog M."/>
            <person name="Hua A."/>
            <person name="Humphray S.J."/>
            <person name="Jeong D.H."/>
            <person name="Jing Y."/>
            <person name="Jocker A."/>
            <person name="Kenton S.M."/>
            <person name="Kim D.J."/>
            <person name="Klee K."/>
            <person name="Lai H."/>
            <person name="Lang C."/>
            <person name="Lin S."/>
            <person name="Macmil S.L."/>
            <person name="Magdelenat G."/>
            <person name="Matthews L."/>
            <person name="McCorrison J."/>
            <person name="Monaghan E.L."/>
            <person name="Mun J.H."/>
            <person name="Najar F.Z."/>
            <person name="Nicholson C."/>
            <person name="Noirot C."/>
            <person name="O'Bleness M."/>
            <person name="Paule C.R."/>
            <person name="Poulain J."/>
            <person name="Prion F."/>
            <person name="Qin B."/>
            <person name="Qu C."/>
            <person name="Retzel E.F."/>
            <person name="Riddle C."/>
            <person name="Sallet E."/>
            <person name="Samain S."/>
            <person name="Samson N."/>
            <person name="Sanders I."/>
            <person name="Saurat O."/>
            <person name="Scarpelli C."/>
            <person name="Schiex T."/>
            <person name="Segurens B."/>
            <person name="Severin A.J."/>
            <person name="Sherrier D.J."/>
            <person name="Shi R."/>
            <person name="Sims S."/>
            <person name="Singer S.R."/>
            <person name="Sinharoy S."/>
            <person name="Sterck L."/>
            <person name="Viollet A."/>
            <person name="Wang B.B."/>
            <person name="Wang K."/>
            <person name="Wang M."/>
            <person name="Wang X."/>
            <person name="Warfsmann J."/>
            <person name="Weissenbach J."/>
            <person name="White D.D."/>
            <person name="White J.D."/>
            <person name="Wiley G.B."/>
            <person name="Wincker P."/>
            <person name="Xing Y."/>
            <person name="Yang L."/>
            <person name="Yao Z."/>
            <person name="Ying F."/>
            <person name="Zhai J."/>
            <person name="Zhou L."/>
            <person name="Zuber A."/>
            <person name="Denarie J."/>
            <person name="Dixon R.A."/>
            <person name="May G.D."/>
            <person name="Schwartz D.C."/>
            <person name="Rogers J."/>
            <person name="Quetier F."/>
            <person name="Town C.D."/>
            <person name="Roe B.A."/>
        </authorList>
    </citation>
    <scope>NUCLEOTIDE SEQUENCE [LARGE SCALE GENOMIC DNA]</scope>
    <source>
        <strain evidence="2">A17</strain>
        <strain evidence="3 4">cv. Jemalong A17</strain>
    </source>
</reference>
<keyword evidence="4" id="KW-1185">Reference proteome</keyword>
<reference evidence="3" key="3">
    <citation type="submission" date="2015-06" db="UniProtKB">
        <authorList>
            <consortium name="EnsemblPlants"/>
        </authorList>
    </citation>
    <scope>IDENTIFICATION</scope>
    <source>
        <strain evidence="3">cv. Jemalong A17</strain>
    </source>
</reference>
<reference evidence="2 4" key="2">
    <citation type="journal article" date="2014" name="BMC Genomics">
        <title>An improved genome release (version Mt4.0) for the model legume Medicago truncatula.</title>
        <authorList>
            <person name="Tang H."/>
            <person name="Krishnakumar V."/>
            <person name="Bidwell S."/>
            <person name="Rosen B."/>
            <person name="Chan A."/>
            <person name="Zhou S."/>
            <person name="Gentzbittel L."/>
            <person name="Childs K.L."/>
            <person name="Yandell M."/>
            <person name="Gundlach H."/>
            <person name="Mayer K.F."/>
            <person name="Schwartz D.C."/>
            <person name="Town C.D."/>
        </authorList>
    </citation>
    <scope>GENOME REANNOTATION</scope>
    <source>
        <strain evidence="2">A17</strain>
        <strain evidence="3 4">cv. Jemalong A17</strain>
    </source>
</reference>
<dbReference type="EnsemblPlants" id="KEH16655">
    <property type="protein sequence ID" value="KEH16655"/>
    <property type="gene ID" value="MTR_0123s0030"/>
</dbReference>
<evidence type="ECO:0000313" key="3">
    <source>
        <dbReference type="EnsemblPlants" id="KEH16655"/>
    </source>
</evidence>
<dbReference type="AlphaFoldDB" id="A0A072TSX2"/>
<accession>A0A072TSX2</accession>